<feature type="transmembrane region" description="Helical" evidence="8">
    <location>
        <begin position="60"/>
        <end position="80"/>
    </location>
</feature>
<reference evidence="9 10" key="1">
    <citation type="submission" date="2019-06" db="EMBL/GenBank/DDBJ databases">
        <title>Paenimaribius caenipelagi gen. nov., sp. nov., isolated from a tidal flat.</title>
        <authorList>
            <person name="Yoon J.-H."/>
        </authorList>
    </citation>
    <scope>NUCLEOTIDE SEQUENCE [LARGE SCALE GENOMIC DNA]</scope>
    <source>
        <strain evidence="9 10">JBTF-M29</strain>
    </source>
</reference>
<dbReference type="Proteomes" id="UP000318590">
    <property type="component" value="Unassembled WGS sequence"/>
</dbReference>
<evidence type="ECO:0000313" key="10">
    <source>
        <dbReference type="Proteomes" id="UP000318590"/>
    </source>
</evidence>
<name>A0A547PXK6_9RHOB</name>
<dbReference type="InterPro" id="IPR000715">
    <property type="entry name" value="Glycosyl_transferase_4"/>
</dbReference>
<feature type="binding site" evidence="7">
    <location>
        <position position="169"/>
    </location>
    <ligand>
        <name>Mg(2+)</name>
        <dbReference type="ChEBI" id="CHEBI:18420"/>
    </ligand>
</feature>
<feature type="transmembrane region" description="Helical" evidence="8">
    <location>
        <begin position="117"/>
        <end position="136"/>
    </location>
</feature>
<evidence type="ECO:0000313" key="9">
    <source>
        <dbReference type="EMBL" id="TRD18880.1"/>
    </source>
</evidence>
<dbReference type="GO" id="GO:0044038">
    <property type="term" value="P:cell wall macromolecule biosynthetic process"/>
    <property type="evidence" value="ECO:0007669"/>
    <property type="project" value="TreeGrafter"/>
</dbReference>
<proteinExistence type="predicted"/>
<evidence type="ECO:0000256" key="5">
    <source>
        <dbReference type="ARBA" id="ARBA00022989"/>
    </source>
</evidence>
<dbReference type="EMBL" id="VFSV01000019">
    <property type="protein sequence ID" value="TRD18880.1"/>
    <property type="molecule type" value="Genomic_DNA"/>
</dbReference>
<accession>A0A547PXK6</accession>
<feature type="transmembrane region" description="Helical" evidence="8">
    <location>
        <begin position="230"/>
        <end position="248"/>
    </location>
</feature>
<feature type="transmembrane region" description="Helical" evidence="8">
    <location>
        <begin position="173"/>
        <end position="194"/>
    </location>
</feature>
<organism evidence="9 10">
    <name type="scientific">Palleronia caenipelagi</name>
    <dbReference type="NCBI Taxonomy" id="2489174"/>
    <lineage>
        <taxon>Bacteria</taxon>
        <taxon>Pseudomonadati</taxon>
        <taxon>Pseudomonadota</taxon>
        <taxon>Alphaproteobacteria</taxon>
        <taxon>Rhodobacterales</taxon>
        <taxon>Roseobacteraceae</taxon>
        <taxon>Palleronia</taxon>
    </lineage>
</organism>
<evidence type="ECO:0000256" key="1">
    <source>
        <dbReference type="ARBA" id="ARBA00004651"/>
    </source>
</evidence>
<keyword evidence="5 8" id="KW-1133">Transmembrane helix</keyword>
<keyword evidence="4 8" id="KW-0812">Transmembrane</keyword>
<dbReference type="PANTHER" id="PTHR22926:SF3">
    <property type="entry name" value="UNDECAPRENYL-PHOSPHATE ALPHA-N-ACETYLGLUCOSAMINYL 1-PHOSPHATE TRANSFERASE"/>
    <property type="match status" value="1"/>
</dbReference>
<comment type="subcellular location">
    <subcellularLocation>
        <location evidence="1">Cell membrane</location>
        <topology evidence="1">Multi-pass membrane protein</topology>
    </subcellularLocation>
</comment>
<evidence type="ECO:0000256" key="8">
    <source>
        <dbReference type="SAM" id="Phobius"/>
    </source>
</evidence>
<feature type="transmembrane region" description="Helical" evidence="8">
    <location>
        <begin position="254"/>
        <end position="274"/>
    </location>
</feature>
<feature type="transmembrane region" description="Helical" evidence="8">
    <location>
        <begin position="315"/>
        <end position="333"/>
    </location>
</feature>
<keyword evidence="6 8" id="KW-0472">Membrane</keyword>
<dbReference type="PANTHER" id="PTHR22926">
    <property type="entry name" value="PHOSPHO-N-ACETYLMURAMOYL-PENTAPEPTIDE-TRANSFERASE"/>
    <property type="match status" value="1"/>
</dbReference>
<feature type="transmembrane region" description="Helical" evidence="8">
    <location>
        <begin position="142"/>
        <end position="161"/>
    </location>
</feature>
<feature type="transmembrane region" description="Helical" evidence="8">
    <location>
        <begin position="339"/>
        <end position="357"/>
    </location>
</feature>
<dbReference type="GO" id="GO:0046872">
    <property type="term" value="F:metal ion binding"/>
    <property type="evidence" value="ECO:0007669"/>
    <property type="project" value="UniProtKB-KW"/>
</dbReference>
<feature type="transmembrane region" description="Helical" evidence="8">
    <location>
        <begin position="200"/>
        <end position="218"/>
    </location>
</feature>
<evidence type="ECO:0000256" key="7">
    <source>
        <dbReference type="PIRSR" id="PIRSR600715-1"/>
    </source>
</evidence>
<evidence type="ECO:0000256" key="3">
    <source>
        <dbReference type="ARBA" id="ARBA00022679"/>
    </source>
</evidence>
<feature type="transmembrane region" description="Helical" evidence="8">
    <location>
        <begin position="86"/>
        <end position="105"/>
    </location>
</feature>
<keyword evidence="10" id="KW-1185">Reference proteome</keyword>
<keyword evidence="2" id="KW-1003">Cell membrane</keyword>
<keyword evidence="3" id="KW-0808">Transferase</keyword>
<dbReference type="GO" id="GO:0016780">
    <property type="term" value="F:phosphotransferase activity, for other substituted phosphate groups"/>
    <property type="evidence" value="ECO:0007669"/>
    <property type="project" value="InterPro"/>
</dbReference>
<keyword evidence="7" id="KW-0460">Magnesium</keyword>
<gene>
    <name evidence="9" type="ORF">FEV53_11650</name>
</gene>
<dbReference type="Pfam" id="PF00953">
    <property type="entry name" value="Glycos_transf_4"/>
    <property type="match status" value="1"/>
</dbReference>
<protein>
    <submittedName>
        <fullName evidence="9">Uncharacterized protein</fullName>
    </submittedName>
</protein>
<dbReference type="OrthoDB" id="9783652at2"/>
<comment type="cofactor">
    <cofactor evidence="7">
        <name>Mg(2+)</name>
        <dbReference type="ChEBI" id="CHEBI:18420"/>
    </cofactor>
</comment>
<keyword evidence="7" id="KW-0479">Metal-binding</keyword>
<dbReference type="GO" id="GO:0009103">
    <property type="term" value="P:lipopolysaccharide biosynthetic process"/>
    <property type="evidence" value="ECO:0007669"/>
    <property type="project" value="TreeGrafter"/>
</dbReference>
<evidence type="ECO:0000256" key="2">
    <source>
        <dbReference type="ARBA" id="ARBA00022475"/>
    </source>
</evidence>
<feature type="binding site" evidence="7">
    <location>
        <position position="229"/>
    </location>
    <ligand>
        <name>Mg(2+)</name>
        <dbReference type="ChEBI" id="CHEBI:18420"/>
    </ligand>
</feature>
<dbReference type="AlphaFoldDB" id="A0A547PXK6"/>
<evidence type="ECO:0000256" key="6">
    <source>
        <dbReference type="ARBA" id="ARBA00023136"/>
    </source>
</evidence>
<feature type="transmembrane region" description="Helical" evidence="8">
    <location>
        <begin position="15"/>
        <end position="35"/>
    </location>
</feature>
<sequence length="384" mass="41638">MVWFSKPLIVGNAMLHAYMTLFMVSFMICGFLLLGKRHVLARSGRGDDHKAVQAAHSRPTLRIGGIGVVASMALALVVFAPEEVRPATTLFSVSLLPTFLAGLAEDLGWEVSPTLRLIWAFVSSCTVMALCGWWITDTGLPGLDWALGFLPLALVWTAIWTSGVCHAFNLIDGVNGFAGTTAVAVALGLAGIAYQAGDPLMVQVALGLVPALLGFLVFNFPLGRIFLGDAGAYTIGHILSWVGIVIALRSPEVAGVSVGLLFFWPVADTFLAMYRRRTKAMSTTRADRMHVHQIVMRGLELGWFGERRRELSNPLTTVILLPLVVFPVVLGVLFWNAPLVSMALIVVLGIVFVWSYLKGVEKIRKTALRRRRLSIARGSAVAAE</sequence>
<dbReference type="CDD" id="cd06912">
    <property type="entry name" value="GT_MraY_like"/>
    <property type="match status" value="1"/>
</dbReference>
<dbReference type="GO" id="GO:0005886">
    <property type="term" value="C:plasma membrane"/>
    <property type="evidence" value="ECO:0007669"/>
    <property type="project" value="UniProtKB-SubCell"/>
</dbReference>
<evidence type="ECO:0000256" key="4">
    <source>
        <dbReference type="ARBA" id="ARBA00022692"/>
    </source>
</evidence>
<dbReference type="GO" id="GO:0071555">
    <property type="term" value="P:cell wall organization"/>
    <property type="evidence" value="ECO:0007669"/>
    <property type="project" value="TreeGrafter"/>
</dbReference>
<comment type="caution">
    <text evidence="9">The sequence shown here is derived from an EMBL/GenBank/DDBJ whole genome shotgun (WGS) entry which is preliminary data.</text>
</comment>